<name>A0ACA9NG17_9GLOM</name>
<feature type="non-terminal residue" evidence="1">
    <location>
        <position position="171"/>
    </location>
</feature>
<organism evidence="1 2">
    <name type="scientific">Cetraspora pellucida</name>
    <dbReference type="NCBI Taxonomy" id="1433469"/>
    <lineage>
        <taxon>Eukaryota</taxon>
        <taxon>Fungi</taxon>
        <taxon>Fungi incertae sedis</taxon>
        <taxon>Mucoromycota</taxon>
        <taxon>Glomeromycotina</taxon>
        <taxon>Glomeromycetes</taxon>
        <taxon>Diversisporales</taxon>
        <taxon>Gigasporaceae</taxon>
        <taxon>Cetraspora</taxon>
    </lineage>
</organism>
<evidence type="ECO:0000313" key="2">
    <source>
        <dbReference type="Proteomes" id="UP000789366"/>
    </source>
</evidence>
<keyword evidence="2" id="KW-1185">Reference proteome</keyword>
<reference evidence="1" key="1">
    <citation type="submission" date="2021-06" db="EMBL/GenBank/DDBJ databases">
        <authorList>
            <person name="Kallberg Y."/>
            <person name="Tangrot J."/>
            <person name="Rosling A."/>
        </authorList>
    </citation>
    <scope>NUCLEOTIDE SEQUENCE</scope>
    <source>
        <strain evidence="1">28 12/20/2015</strain>
    </source>
</reference>
<protein>
    <submittedName>
        <fullName evidence="1">5580_t:CDS:1</fullName>
    </submittedName>
</protein>
<gene>
    <name evidence="1" type="ORF">SPELUC_LOCUS8975</name>
</gene>
<dbReference type="Proteomes" id="UP000789366">
    <property type="component" value="Unassembled WGS sequence"/>
</dbReference>
<proteinExistence type="predicted"/>
<sequence>MYNEQTGYLFFEQPSKGENSSPIKKQVVPTYDTELREALLEKFHTGAAYFDYHKTYIMIYEQHISITQIEVKKYVNDCSTCIQNGSIKEKSDLTPVVSGSLLEHLQIDLVDLLFYAEKNDRYSYVLMLIDIFSYYVWAIPLKDKEGSTVHSELVNIFKNFGLSSKLQADNG</sequence>
<accession>A0ACA9NG17</accession>
<dbReference type="EMBL" id="CAJVPW010014279">
    <property type="protein sequence ID" value="CAG8652642.1"/>
    <property type="molecule type" value="Genomic_DNA"/>
</dbReference>
<comment type="caution">
    <text evidence="1">The sequence shown here is derived from an EMBL/GenBank/DDBJ whole genome shotgun (WGS) entry which is preliminary data.</text>
</comment>
<evidence type="ECO:0000313" key="1">
    <source>
        <dbReference type="EMBL" id="CAG8652642.1"/>
    </source>
</evidence>